<gene>
    <name evidence="1" type="ORF">DSO57_1007135</name>
</gene>
<dbReference type="EMBL" id="QTSX02003571">
    <property type="protein sequence ID" value="KAJ9070510.1"/>
    <property type="molecule type" value="Genomic_DNA"/>
</dbReference>
<comment type="caution">
    <text evidence="1">The sequence shown here is derived from an EMBL/GenBank/DDBJ whole genome shotgun (WGS) entry which is preliminary data.</text>
</comment>
<protein>
    <submittedName>
        <fullName evidence="1">Uncharacterized protein</fullName>
    </submittedName>
</protein>
<keyword evidence="2" id="KW-1185">Reference proteome</keyword>
<evidence type="ECO:0000313" key="1">
    <source>
        <dbReference type="EMBL" id="KAJ9070510.1"/>
    </source>
</evidence>
<sequence>MGQAHAAASFCFPLEHNLSYLLKNFWGAVSKLAVANETAIKKTDILLADFGMAWSADETGLPLAMDFKNEISTLVLKTPESNPDPLEMTCSNQDG</sequence>
<evidence type="ECO:0000313" key="2">
    <source>
        <dbReference type="Proteomes" id="UP001165960"/>
    </source>
</evidence>
<name>A0ACC2T7B0_9FUNG</name>
<reference evidence="1" key="1">
    <citation type="submission" date="2022-04" db="EMBL/GenBank/DDBJ databases">
        <title>Genome of the entomopathogenic fungus Entomophthora muscae.</title>
        <authorList>
            <person name="Elya C."/>
            <person name="Lovett B.R."/>
            <person name="Lee E."/>
            <person name="Macias A.M."/>
            <person name="Hajek A.E."/>
            <person name="De Bivort B.L."/>
            <person name="Kasson M.T."/>
            <person name="De Fine Licht H.H."/>
            <person name="Stajich J.E."/>
        </authorList>
    </citation>
    <scope>NUCLEOTIDE SEQUENCE</scope>
    <source>
        <strain evidence="1">Berkeley</strain>
    </source>
</reference>
<organism evidence="1 2">
    <name type="scientific">Entomophthora muscae</name>
    <dbReference type="NCBI Taxonomy" id="34485"/>
    <lineage>
        <taxon>Eukaryota</taxon>
        <taxon>Fungi</taxon>
        <taxon>Fungi incertae sedis</taxon>
        <taxon>Zoopagomycota</taxon>
        <taxon>Entomophthoromycotina</taxon>
        <taxon>Entomophthoromycetes</taxon>
        <taxon>Entomophthorales</taxon>
        <taxon>Entomophthoraceae</taxon>
        <taxon>Entomophthora</taxon>
    </lineage>
</organism>
<accession>A0ACC2T7B0</accession>
<dbReference type="Proteomes" id="UP001165960">
    <property type="component" value="Unassembled WGS sequence"/>
</dbReference>
<proteinExistence type="predicted"/>